<dbReference type="PANTHER" id="PTHR30238:SF4">
    <property type="entry name" value="SLL1022 PROTEIN"/>
    <property type="match status" value="1"/>
</dbReference>
<gene>
    <name evidence="7" type="ORF">QO011_002462</name>
</gene>
<keyword evidence="8" id="KW-1185">Reference proteome</keyword>
<dbReference type="PANTHER" id="PTHR30238">
    <property type="entry name" value="MEMBRANE BOUND PREDICTED REDOX MODULATOR"/>
    <property type="match status" value="1"/>
</dbReference>
<dbReference type="RefSeq" id="WP_307272180.1">
    <property type="nucleotide sequence ID" value="NZ_JAUSVX010000003.1"/>
</dbReference>
<keyword evidence="5 6" id="KW-0472">Membrane</keyword>
<evidence type="ECO:0000256" key="2">
    <source>
        <dbReference type="ARBA" id="ARBA00007511"/>
    </source>
</evidence>
<comment type="similarity">
    <text evidence="2">Belongs to the TerC family.</text>
</comment>
<feature type="transmembrane region" description="Helical" evidence="6">
    <location>
        <begin position="154"/>
        <end position="175"/>
    </location>
</feature>
<feature type="transmembrane region" description="Helical" evidence="6">
    <location>
        <begin position="213"/>
        <end position="231"/>
    </location>
</feature>
<evidence type="ECO:0000313" key="7">
    <source>
        <dbReference type="EMBL" id="MDQ0469451.1"/>
    </source>
</evidence>
<feature type="transmembrane region" description="Helical" evidence="6">
    <location>
        <begin position="124"/>
        <end position="148"/>
    </location>
</feature>
<protein>
    <submittedName>
        <fullName evidence="7">Tellurium resistance membrane protein TerC</fullName>
    </submittedName>
</protein>
<comment type="subcellular location">
    <subcellularLocation>
        <location evidence="1">Membrane</location>
        <topology evidence="1">Multi-pass membrane protein</topology>
    </subcellularLocation>
</comment>
<reference evidence="7 8" key="1">
    <citation type="submission" date="2023-07" db="EMBL/GenBank/DDBJ databases">
        <title>Genomic Encyclopedia of Type Strains, Phase IV (KMG-IV): sequencing the most valuable type-strain genomes for metagenomic binning, comparative biology and taxonomic classification.</title>
        <authorList>
            <person name="Goeker M."/>
        </authorList>
    </citation>
    <scope>NUCLEOTIDE SEQUENCE [LARGE SCALE GENOMIC DNA]</scope>
    <source>
        <strain evidence="7 8">DSM 19619</strain>
    </source>
</reference>
<comment type="caution">
    <text evidence="7">The sequence shown here is derived from an EMBL/GenBank/DDBJ whole genome shotgun (WGS) entry which is preliminary data.</text>
</comment>
<accession>A0ABU0J5B0</accession>
<evidence type="ECO:0000256" key="1">
    <source>
        <dbReference type="ARBA" id="ARBA00004141"/>
    </source>
</evidence>
<dbReference type="Pfam" id="PF03741">
    <property type="entry name" value="TerC"/>
    <property type="match status" value="1"/>
</dbReference>
<evidence type="ECO:0000256" key="5">
    <source>
        <dbReference type="ARBA" id="ARBA00023136"/>
    </source>
</evidence>
<evidence type="ECO:0000256" key="3">
    <source>
        <dbReference type="ARBA" id="ARBA00022692"/>
    </source>
</evidence>
<evidence type="ECO:0000256" key="6">
    <source>
        <dbReference type="SAM" id="Phobius"/>
    </source>
</evidence>
<name>A0ABU0J5B0_9HYPH</name>
<dbReference type="Proteomes" id="UP001242480">
    <property type="component" value="Unassembled WGS sequence"/>
</dbReference>
<organism evidence="7 8">
    <name type="scientific">Labrys wisconsinensis</name>
    <dbReference type="NCBI Taxonomy" id="425677"/>
    <lineage>
        <taxon>Bacteria</taxon>
        <taxon>Pseudomonadati</taxon>
        <taxon>Pseudomonadota</taxon>
        <taxon>Alphaproteobacteria</taxon>
        <taxon>Hyphomicrobiales</taxon>
        <taxon>Xanthobacteraceae</taxon>
        <taxon>Labrys</taxon>
    </lineage>
</organism>
<feature type="transmembrane region" description="Helical" evidence="6">
    <location>
        <begin position="187"/>
        <end position="207"/>
    </location>
</feature>
<evidence type="ECO:0000313" key="8">
    <source>
        <dbReference type="Proteomes" id="UP001242480"/>
    </source>
</evidence>
<feature type="transmembrane region" description="Helical" evidence="6">
    <location>
        <begin position="12"/>
        <end position="37"/>
    </location>
</feature>
<evidence type="ECO:0000256" key="4">
    <source>
        <dbReference type="ARBA" id="ARBA00022989"/>
    </source>
</evidence>
<keyword evidence="4 6" id="KW-1133">Transmembrane helix</keyword>
<dbReference type="InterPro" id="IPR005496">
    <property type="entry name" value="Integral_membrane_TerC"/>
</dbReference>
<dbReference type="EMBL" id="JAUSVX010000003">
    <property type="protein sequence ID" value="MDQ0469451.1"/>
    <property type="molecule type" value="Genomic_DNA"/>
</dbReference>
<proteinExistence type="inferred from homology"/>
<sequence length="251" mass="26811">MIELLTDPGAWASLVTLTAMEIILGIDNIVFISVLVSKLPRAQAVRARSAGLLLALVFRILMLLALTWLIGLTDPVLSVLGQAVSWRDLILIAGGLFLLVKATHEIHKEFDEEEGVPADLSGRAFIAVILQVALIDIVFSVDSIVTAIGMAQHVPVMIAAVVIAMGVMWVSSGPIGGFIQRHPTTKMLALAFLMLIGVSLVADGVGMHIPRGYIYFAMAFAAVVETVNVLAKKRRARLKAQAKASGDPVRG</sequence>
<feature type="transmembrane region" description="Helical" evidence="6">
    <location>
        <begin position="84"/>
        <end position="103"/>
    </location>
</feature>
<keyword evidence="3 6" id="KW-0812">Transmembrane</keyword>
<feature type="transmembrane region" description="Helical" evidence="6">
    <location>
        <begin position="49"/>
        <end position="72"/>
    </location>
</feature>